<accession>A0A5D6WTH9</accession>
<dbReference type="RefSeq" id="WP_075428137.1">
    <property type="nucleotide sequence ID" value="NZ_VTOZ01000007.1"/>
</dbReference>
<dbReference type="InterPro" id="IPR029479">
    <property type="entry name" value="Nitroreductase"/>
</dbReference>
<dbReference type="EMBL" id="VTOZ01000007">
    <property type="protein sequence ID" value="TYZ29644.1"/>
    <property type="molecule type" value="Genomic_DNA"/>
</dbReference>
<feature type="domain" description="Nitroreductase" evidence="6">
    <location>
        <begin position="67"/>
        <end position="145"/>
    </location>
</feature>
<dbReference type="GO" id="GO:0016491">
    <property type="term" value="F:oxidoreductase activity"/>
    <property type="evidence" value="ECO:0007669"/>
    <property type="project" value="UniProtKB-KW"/>
</dbReference>
<dbReference type="Pfam" id="PF00881">
    <property type="entry name" value="Nitroreductase"/>
    <property type="match status" value="2"/>
</dbReference>
<name>A0A5D6WTH9_9FIRM</name>
<keyword evidence="8" id="KW-1185">Reference proteome</keyword>
<sequence length="165" mass="18163">MNPIFTRTSIRRFDSQPVEPEKITRILQAAFAAPSAANQQPWEFYVITNPDTLLQLSTISPYATPAAKAPAAIVICYKKEGIIFPPMAQIDCAIAAENILLEIEAQGLGGVMLGVAPVPERMEAVEKIIGSPAELAAFTIIPFGYPAEKRTQPDRFEEGRIHWIR</sequence>
<feature type="domain" description="Nitroreductase" evidence="6">
    <location>
        <begin position="5"/>
        <end position="56"/>
    </location>
</feature>
<dbReference type="PANTHER" id="PTHR43673:SF2">
    <property type="entry name" value="NITROREDUCTASE"/>
    <property type="match status" value="1"/>
</dbReference>
<dbReference type="PANTHER" id="PTHR43673">
    <property type="entry name" value="NAD(P)H NITROREDUCTASE YDGI-RELATED"/>
    <property type="match status" value="1"/>
</dbReference>
<reference evidence="7 8" key="1">
    <citation type="submission" date="2019-08" db="EMBL/GenBank/DDBJ databases">
        <title>Selenomonas sp. mPRGC5 and Selenomonas sp. mPRGC8 isolated from ruminal fluid of dairy goat (Capra hircus).</title>
        <authorList>
            <person name="Poothong S."/>
            <person name="Nuengjamnong C."/>
            <person name="Tanasupawat S."/>
        </authorList>
    </citation>
    <scope>NUCLEOTIDE SEQUENCE [LARGE SCALE GENOMIC DNA]</scope>
    <source>
        <strain evidence="8">mPRGC8</strain>
    </source>
</reference>
<dbReference type="Proteomes" id="UP000322783">
    <property type="component" value="Unassembled WGS sequence"/>
</dbReference>
<evidence type="ECO:0000313" key="8">
    <source>
        <dbReference type="Proteomes" id="UP000322783"/>
    </source>
</evidence>
<evidence type="ECO:0000256" key="5">
    <source>
        <dbReference type="ARBA" id="ARBA00023002"/>
    </source>
</evidence>
<evidence type="ECO:0000313" key="7">
    <source>
        <dbReference type="EMBL" id="TYZ29644.1"/>
    </source>
</evidence>
<evidence type="ECO:0000259" key="6">
    <source>
        <dbReference type="Pfam" id="PF00881"/>
    </source>
</evidence>
<proteinExistence type="inferred from homology"/>
<keyword evidence="5" id="KW-0560">Oxidoreductase</keyword>
<dbReference type="InterPro" id="IPR000415">
    <property type="entry name" value="Nitroreductase-like"/>
</dbReference>
<evidence type="ECO:0000256" key="2">
    <source>
        <dbReference type="ARBA" id="ARBA00007118"/>
    </source>
</evidence>
<keyword evidence="4" id="KW-0288">FMN</keyword>
<comment type="similarity">
    <text evidence="2">Belongs to the nitroreductase family.</text>
</comment>
<gene>
    <name evidence="7" type="ORF">FZ041_05035</name>
</gene>
<evidence type="ECO:0000256" key="4">
    <source>
        <dbReference type="ARBA" id="ARBA00022643"/>
    </source>
</evidence>
<protein>
    <submittedName>
        <fullName evidence="7">Nitroreductase family protein</fullName>
    </submittedName>
</protein>
<evidence type="ECO:0000256" key="3">
    <source>
        <dbReference type="ARBA" id="ARBA00022630"/>
    </source>
</evidence>
<organism evidence="7 8">
    <name type="scientific">Selenomonas caprae</name>
    <dbReference type="NCBI Taxonomy" id="2606905"/>
    <lineage>
        <taxon>Bacteria</taxon>
        <taxon>Bacillati</taxon>
        <taxon>Bacillota</taxon>
        <taxon>Negativicutes</taxon>
        <taxon>Selenomonadales</taxon>
        <taxon>Selenomonadaceae</taxon>
        <taxon>Selenomonas</taxon>
    </lineage>
</organism>
<dbReference type="Gene3D" id="3.40.109.10">
    <property type="entry name" value="NADH Oxidase"/>
    <property type="match status" value="1"/>
</dbReference>
<dbReference type="AlphaFoldDB" id="A0A5D6WTH9"/>
<dbReference type="SUPFAM" id="SSF55469">
    <property type="entry name" value="FMN-dependent nitroreductase-like"/>
    <property type="match status" value="1"/>
</dbReference>
<comment type="cofactor">
    <cofactor evidence="1">
        <name>FMN</name>
        <dbReference type="ChEBI" id="CHEBI:58210"/>
    </cofactor>
</comment>
<keyword evidence="3" id="KW-0285">Flavoprotein</keyword>
<evidence type="ECO:0000256" key="1">
    <source>
        <dbReference type="ARBA" id="ARBA00001917"/>
    </source>
</evidence>
<comment type="caution">
    <text evidence="7">The sequence shown here is derived from an EMBL/GenBank/DDBJ whole genome shotgun (WGS) entry which is preliminary data.</text>
</comment>